<reference evidence="2" key="1">
    <citation type="submission" date="2024-04" db="EMBL/GenBank/DDBJ databases">
        <authorList>
            <person name="Shaw F."/>
            <person name="Minotto A."/>
        </authorList>
    </citation>
    <scope>NUCLEOTIDE SEQUENCE [LARGE SCALE GENOMIC DNA]</scope>
</reference>
<dbReference type="EMBL" id="OZ037946">
    <property type="protein sequence ID" value="CAL1705306.1"/>
    <property type="molecule type" value="Genomic_DNA"/>
</dbReference>
<gene>
    <name evidence="1" type="ORF">GFSPODELE1_LOCUS5370</name>
</gene>
<accession>A0ABP1DBR4</accession>
<evidence type="ECO:0000313" key="1">
    <source>
        <dbReference type="EMBL" id="CAL1705306.1"/>
    </source>
</evidence>
<keyword evidence="2" id="KW-1185">Reference proteome</keyword>
<name>A0ABP1DBR4_9APHY</name>
<dbReference type="Proteomes" id="UP001497453">
    <property type="component" value="Chromosome 3"/>
</dbReference>
<organism evidence="1 2">
    <name type="scientific">Somion occarium</name>
    <dbReference type="NCBI Taxonomy" id="3059160"/>
    <lineage>
        <taxon>Eukaryota</taxon>
        <taxon>Fungi</taxon>
        <taxon>Dikarya</taxon>
        <taxon>Basidiomycota</taxon>
        <taxon>Agaricomycotina</taxon>
        <taxon>Agaricomycetes</taxon>
        <taxon>Polyporales</taxon>
        <taxon>Cerrenaceae</taxon>
        <taxon>Somion</taxon>
    </lineage>
</organism>
<evidence type="ECO:0000313" key="2">
    <source>
        <dbReference type="Proteomes" id="UP001497453"/>
    </source>
</evidence>
<protein>
    <submittedName>
        <fullName evidence="1">Uncharacterized protein</fullName>
    </submittedName>
</protein>
<proteinExistence type="predicted"/>
<sequence length="452" mass="51497">MLARSKQVPLMVKPSEFQEQNEDTLKLVLNELHRIQHLELVCSHRVERSIAHEFSTPISAPMLEFLGLSPPSEQAILDTPNERIFPFFSHLPRLSALVTQGYSFAQVRKFFRPTLQILQLWEPPTAHQLLECLRSMPLLCKLDVMVLPEEESCTRMQAVPFARLQTLRLEGSASCLTFLRHIACPPGLQLSLTIQCHTFTSELVHDVLDLVAVHCDLATNSRSGQEVCSISLEHRSSLPTFPIPSTMMMKCWTSVIPHDVYYIRDSPKPILELEIECETPFKVADACEACVRDLRTSSVKVLWVALDKEPENQFKDLIHDFSRTFRPMENVDTFLAEAWPTPWLAAFLTSQTVLPEFGGMNKESDQSQHSIVFPNLKVLTAPYLTWPMNQSSTYLSDALEFRKSCGAPIDELDLLEVIAFDILASKCLRNLLPTLHREECMFVVIVVMDLRY</sequence>